<dbReference type="EMBL" id="CP048620">
    <property type="protein sequence ID" value="QPJ66383.1"/>
    <property type="molecule type" value="Genomic_DNA"/>
</dbReference>
<dbReference type="InterPro" id="IPR035956">
    <property type="entry name" value="RimP_N_sf"/>
</dbReference>
<dbReference type="Pfam" id="PF02576">
    <property type="entry name" value="RimP_N"/>
    <property type="match status" value="1"/>
</dbReference>
<keyword evidence="2 3" id="KW-0690">Ribosome biogenesis</keyword>
<evidence type="ECO:0000313" key="7">
    <source>
        <dbReference type="Proteomes" id="UP000594464"/>
    </source>
</evidence>
<dbReference type="Gene3D" id="3.30.300.70">
    <property type="entry name" value="RimP-like superfamily, N-terminal"/>
    <property type="match status" value="1"/>
</dbReference>
<organism evidence="6 7">
    <name type="scientific">Candidatus Nitrohelix vancouverensis</name>
    <dbReference type="NCBI Taxonomy" id="2705534"/>
    <lineage>
        <taxon>Bacteria</taxon>
        <taxon>Pseudomonadati</taxon>
        <taxon>Nitrospinota/Tectimicrobiota group</taxon>
        <taxon>Nitrospinota</taxon>
        <taxon>Nitrospinia</taxon>
        <taxon>Nitrospinales</taxon>
        <taxon>Nitrospinaceae</taxon>
        <taxon>Candidatus Nitrohelix</taxon>
    </lineage>
</organism>
<protein>
    <recommendedName>
        <fullName evidence="3">Ribosome maturation factor RimP</fullName>
    </recommendedName>
</protein>
<evidence type="ECO:0000256" key="2">
    <source>
        <dbReference type="ARBA" id="ARBA00022517"/>
    </source>
</evidence>
<dbReference type="InterPro" id="IPR003728">
    <property type="entry name" value="Ribosome_maturation_RimP"/>
</dbReference>
<dbReference type="Gene3D" id="2.30.30.180">
    <property type="entry name" value="Ribosome maturation factor RimP, C-terminal domain"/>
    <property type="match status" value="1"/>
</dbReference>
<dbReference type="CDD" id="cd01734">
    <property type="entry name" value="YlxS_C"/>
    <property type="match status" value="1"/>
</dbReference>
<reference evidence="7" key="1">
    <citation type="submission" date="2020-02" db="EMBL/GenBank/DDBJ databases">
        <title>Genomic and physiological characterization of two novel Nitrospinaceae genera.</title>
        <authorList>
            <person name="Mueller A.J."/>
            <person name="Jung M.-Y."/>
            <person name="Strachan C.R."/>
            <person name="Herbold C.W."/>
            <person name="Kirkegaard R.H."/>
            <person name="Daims H."/>
        </authorList>
    </citation>
    <scope>NUCLEOTIDE SEQUENCE [LARGE SCALE GENOMIC DNA]</scope>
</reference>
<sequence>MAKSSISHQVTEIVEPIAQEDGLELVDVEYKKSGPSWILRIYIDKVGGITLKDCQNLSRQISDLVDINEVISIPYVLEVSSPGLDRPLKKERDFTKYAGKKIKLKTFSPIQGQKNFTGVIKDFQERTLFLQVDATIKEIPFEQISVANLVVEI</sequence>
<feature type="domain" description="Ribosome maturation factor RimP N-terminal" evidence="4">
    <location>
        <begin position="13"/>
        <end position="85"/>
    </location>
</feature>
<dbReference type="Proteomes" id="UP000594464">
    <property type="component" value="Chromosome"/>
</dbReference>
<comment type="function">
    <text evidence="3">Required for maturation of 30S ribosomal subunits.</text>
</comment>
<dbReference type="PANTHER" id="PTHR33867:SF1">
    <property type="entry name" value="RIBOSOME MATURATION FACTOR RIMP"/>
    <property type="match status" value="1"/>
</dbReference>
<dbReference type="InterPro" id="IPR028998">
    <property type="entry name" value="RimP_C"/>
</dbReference>
<dbReference type="InterPro" id="IPR036847">
    <property type="entry name" value="RimP_C_sf"/>
</dbReference>
<dbReference type="GO" id="GO:0005829">
    <property type="term" value="C:cytosol"/>
    <property type="evidence" value="ECO:0007669"/>
    <property type="project" value="TreeGrafter"/>
</dbReference>
<dbReference type="GO" id="GO:0000028">
    <property type="term" value="P:ribosomal small subunit assembly"/>
    <property type="evidence" value="ECO:0007669"/>
    <property type="project" value="TreeGrafter"/>
</dbReference>
<dbReference type="FunFam" id="3.30.300.70:FF:000001">
    <property type="entry name" value="Ribosome maturation factor RimP"/>
    <property type="match status" value="1"/>
</dbReference>
<dbReference type="AlphaFoldDB" id="A0A7T0C4L8"/>
<gene>
    <name evidence="3" type="primary">rimP</name>
    <name evidence="6" type="ORF">G3M78_13655</name>
</gene>
<evidence type="ECO:0000259" key="4">
    <source>
        <dbReference type="Pfam" id="PF02576"/>
    </source>
</evidence>
<evidence type="ECO:0000256" key="3">
    <source>
        <dbReference type="HAMAP-Rule" id="MF_01077"/>
    </source>
</evidence>
<accession>A0A7T0C4L8</accession>
<comment type="subcellular location">
    <subcellularLocation>
        <location evidence="3">Cytoplasm</location>
    </subcellularLocation>
</comment>
<evidence type="ECO:0000259" key="5">
    <source>
        <dbReference type="Pfam" id="PF17384"/>
    </source>
</evidence>
<keyword evidence="1 3" id="KW-0963">Cytoplasm</keyword>
<dbReference type="PANTHER" id="PTHR33867">
    <property type="entry name" value="RIBOSOME MATURATION FACTOR RIMP"/>
    <property type="match status" value="1"/>
</dbReference>
<evidence type="ECO:0000256" key="1">
    <source>
        <dbReference type="ARBA" id="ARBA00022490"/>
    </source>
</evidence>
<dbReference type="Pfam" id="PF17384">
    <property type="entry name" value="DUF150_C"/>
    <property type="match status" value="1"/>
</dbReference>
<comment type="similarity">
    <text evidence="3">Belongs to the RimP family.</text>
</comment>
<dbReference type="KEGG" id="nva:G3M78_13655"/>
<dbReference type="HAMAP" id="MF_01077">
    <property type="entry name" value="RimP"/>
    <property type="match status" value="1"/>
</dbReference>
<evidence type="ECO:0000313" key="6">
    <source>
        <dbReference type="EMBL" id="QPJ66383.1"/>
    </source>
</evidence>
<name>A0A7T0C4L8_9BACT</name>
<dbReference type="SUPFAM" id="SSF75420">
    <property type="entry name" value="YhbC-like, N-terminal domain"/>
    <property type="match status" value="1"/>
</dbReference>
<dbReference type="GO" id="GO:0006412">
    <property type="term" value="P:translation"/>
    <property type="evidence" value="ECO:0007669"/>
    <property type="project" value="TreeGrafter"/>
</dbReference>
<dbReference type="InterPro" id="IPR028989">
    <property type="entry name" value="RimP_N"/>
</dbReference>
<dbReference type="SUPFAM" id="SSF74942">
    <property type="entry name" value="YhbC-like, C-terminal domain"/>
    <property type="match status" value="1"/>
</dbReference>
<feature type="domain" description="Ribosome maturation factor RimP C-terminal" evidence="5">
    <location>
        <begin position="88"/>
        <end position="152"/>
    </location>
</feature>
<proteinExistence type="inferred from homology"/>